<keyword evidence="6" id="KW-1185">Reference proteome</keyword>
<dbReference type="STRING" id="1121391.SAMN02745206_00722"/>
<evidence type="ECO:0000256" key="2">
    <source>
        <dbReference type="ARBA" id="ARBA00022670"/>
    </source>
</evidence>
<dbReference type="AlphaFoldDB" id="A0A1M4VQ97"/>
<evidence type="ECO:0000256" key="4">
    <source>
        <dbReference type="ARBA" id="ARBA00022801"/>
    </source>
</evidence>
<evidence type="ECO:0000313" key="5">
    <source>
        <dbReference type="EMBL" id="SHE71098.1"/>
    </source>
</evidence>
<dbReference type="SUPFAM" id="SSF53163">
    <property type="entry name" value="HybD-like"/>
    <property type="match status" value="1"/>
</dbReference>
<accession>A0A1M4VQ97</accession>
<name>A0A1M4VQ97_9BACT</name>
<dbReference type="GO" id="GO:0004190">
    <property type="term" value="F:aspartic-type endopeptidase activity"/>
    <property type="evidence" value="ECO:0007669"/>
    <property type="project" value="UniProtKB-KW"/>
</dbReference>
<evidence type="ECO:0000256" key="1">
    <source>
        <dbReference type="ARBA" id="ARBA00006814"/>
    </source>
</evidence>
<reference evidence="6" key="1">
    <citation type="submission" date="2016-11" db="EMBL/GenBank/DDBJ databases">
        <authorList>
            <person name="Varghese N."/>
            <person name="Submissions S."/>
        </authorList>
    </citation>
    <scope>NUCLEOTIDE SEQUENCE [LARGE SCALE GENOMIC DNA]</scope>
    <source>
        <strain evidence="6">DSM 9756</strain>
    </source>
</reference>
<evidence type="ECO:0000313" key="6">
    <source>
        <dbReference type="Proteomes" id="UP000184076"/>
    </source>
</evidence>
<dbReference type="Gene3D" id="3.40.50.1450">
    <property type="entry name" value="HybD-like"/>
    <property type="match status" value="1"/>
</dbReference>
<dbReference type="InterPro" id="IPR023430">
    <property type="entry name" value="Pept_HybD-like_dom_sf"/>
</dbReference>
<dbReference type="RefSeq" id="WP_073037028.1">
    <property type="nucleotide sequence ID" value="NZ_FQVB01000006.1"/>
</dbReference>
<protein>
    <submittedName>
        <fullName evidence="5">Coenzyme F420 hydrogenase subunit delta</fullName>
    </submittedName>
</protein>
<gene>
    <name evidence="5" type="ORF">SAMN02745206_00722</name>
</gene>
<dbReference type="GO" id="GO:0016485">
    <property type="term" value="P:protein processing"/>
    <property type="evidence" value="ECO:0007669"/>
    <property type="project" value="TreeGrafter"/>
</dbReference>
<dbReference type="InterPro" id="IPR000671">
    <property type="entry name" value="Peptidase_A31"/>
</dbReference>
<comment type="similarity">
    <text evidence="1">Belongs to the peptidase A31 family.</text>
</comment>
<dbReference type="OrthoDB" id="3828930at2"/>
<keyword evidence="3" id="KW-0064">Aspartyl protease</keyword>
<dbReference type="Pfam" id="PF01750">
    <property type="entry name" value="HycI"/>
    <property type="match status" value="1"/>
</dbReference>
<dbReference type="PANTHER" id="PTHR30302:SF1">
    <property type="entry name" value="HYDROGENASE 2 MATURATION PROTEASE"/>
    <property type="match status" value="1"/>
</dbReference>
<keyword evidence="4" id="KW-0378">Hydrolase</keyword>
<dbReference type="PANTHER" id="PTHR30302">
    <property type="entry name" value="HYDROGENASE 1 MATURATION PROTEASE"/>
    <property type="match status" value="1"/>
</dbReference>
<organism evidence="5 6">
    <name type="scientific">Desulfacinum infernum DSM 9756</name>
    <dbReference type="NCBI Taxonomy" id="1121391"/>
    <lineage>
        <taxon>Bacteria</taxon>
        <taxon>Pseudomonadati</taxon>
        <taxon>Thermodesulfobacteriota</taxon>
        <taxon>Syntrophobacteria</taxon>
        <taxon>Syntrophobacterales</taxon>
        <taxon>Syntrophobacteraceae</taxon>
        <taxon>Desulfacinum</taxon>
    </lineage>
</organism>
<dbReference type="NCBIfam" id="TIGR00072">
    <property type="entry name" value="hydrog_prot"/>
    <property type="match status" value="1"/>
</dbReference>
<dbReference type="PRINTS" id="PR00446">
    <property type="entry name" value="HYDRGNUPTAKE"/>
</dbReference>
<keyword evidence="2" id="KW-0645">Protease</keyword>
<dbReference type="Proteomes" id="UP000184076">
    <property type="component" value="Unassembled WGS sequence"/>
</dbReference>
<dbReference type="GO" id="GO:0008047">
    <property type="term" value="F:enzyme activator activity"/>
    <property type="evidence" value="ECO:0007669"/>
    <property type="project" value="InterPro"/>
</dbReference>
<proteinExistence type="inferred from homology"/>
<evidence type="ECO:0000256" key="3">
    <source>
        <dbReference type="ARBA" id="ARBA00022750"/>
    </source>
</evidence>
<dbReference type="EMBL" id="FQVB01000006">
    <property type="protein sequence ID" value="SHE71098.1"/>
    <property type="molecule type" value="Genomic_DNA"/>
</dbReference>
<sequence>MNHPLFSQKCVVLGCGNPLLGDDGFGPKVIEHLEALGPPPPTTAYVDAGTAVRDILFDLLLSPEKPQLLIIVDTGHHPEKAPGEIFEIRVDQVQPAKIHDFSLHQFPTTNLLKELSEHTDVRVRVWVVQPAVIPDRVSEGLSEPVARAVPRMAERILELIRQEGCA</sequence>